<gene>
    <name evidence="3" type="primary">Padi2_1</name>
    <name evidence="3" type="ORF">IFRKOW_R00727</name>
</gene>
<organism evidence="3 4">
    <name type="scientific">Ifrita kowaldi</name>
    <name type="common">blue-capped ifrita</name>
    <dbReference type="NCBI Taxonomy" id="461245"/>
    <lineage>
        <taxon>Eukaryota</taxon>
        <taxon>Metazoa</taxon>
        <taxon>Chordata</taxon>
        <taxon>Craniata</taxon>
        <taxon>Vertebrata</taxon>
        <taxon>Euteleostomi</taxon>
        <taxon>Archelosauria</taxon>
        <taxon>Archosauria</taxon>
        <taxon>Dinosauria</taxon>
        <taxon>Saurischia</taxon>
        <taxon>Theropoda</taxon>
        <taxon>Coelurosauria</taxon>
        <taxon>Aves</taxon>
        <taxon>Neognathae</taxon>
        <taxon>Neoaves</taxon>
        <taxon>Telluraves</taxon>
        <taxon>Australaves</taxon>
        <taxon>Passeriformes</taxon>
        <taxon>Corvoidea</taxon>
        <taxon>Cinclosomatidae</taxon>
        <taxon>Ifrita</taxon>
    </lineage>
</organism>
<keyword evidence="4" id="KW-1185">Reference proteome</keyword>
<protein>
    <submittedName>
        <fullName evidence="3">PADI2 deiminase</fullName>
    </submittedName>
</protein>
<accession>A0A7K6P548</accession>
<evidence type="ECO:0000256" key="1">
    <source>
        <dbReference type="SAM" id="MobiDB-lite"/>
    </source>
</evidence>
<dbReference type="Proteomes" id="UP000542689">
    <property type="component" value="Unassembled WGS sequence"/>
</dbReference>
<dbReference type="InterPro" id="IPR004303">
    <property type="entry name" value="PAD"/>
</dbReference>
<name>A0A7K6P548_9CORV</name>
<reference evidence="3 4" key="1">
    <citation type="submission" date="2019-09" db="EMBL/GenBank/DDBJ databases">
        <title>Bird 10,000 Genomes (B10K) Project - Family phase.</title>
        <authorList>
            <person name="Zhang G."/>
        </authorList>
    </citation>
    <scope>NUCLEOTIDE SEQUENCE [LARGE SCALE GENOMIC DNA]</scope>
    <source>
        <strain evidence="3">B10K-DU-029-41</strain>
        <tissue evidence="3">Liver</tissue>
    </source>
</reference>
<dbReference type="GO" id="GO:0005509">
    <property type="term" value="F:calcium ion binding"/>
    <property type="evidence" value="ECO:0007669"/>
    <property type="project" value="InterPro"/>
</dbReference>
<dbReference type="PANTHER" id="PTHR10837:SF12">
    <property type="entry name" value="PROTEIN-ARGININE DEIMINASE TYPE-2"/>
    <property type="match status" value="1"/>
</dbReference>
<evidence type="ECO:0000313" key="4">
    <source>
        <dbReference type="Proteomes" id="UP000542689"/>
    </source>
</evidence>
<dbReference type="GO" id="GO:0005634">
    <property type="term" value="C:nucleus"/>
    <property type="evidence" value="ECO:0007669"/>
    <property type="project" value="TreeGrafter"/>
</dbReference>
<evidence type="ECO:0000313" key="3">
    <source>
        <dbReference type="EMBL" id="NWW56413.1"/>
    </source>
</evidence>
<dbReference type="AlphaFoldDB" id="A0A7K6P548"/>
<comment type="caution">
    <text evidence="3">The sequence shown here is derived from an EMBL/GenBank/DDBJ whole genome shotgun (WGS) entry which is preliminary data.</text>
</comment>
<feature type="compositionally biased region" description="Basic and acidic residues" evidence="1">
    <location>
        <begin position="141"/>
        <end position="150"/>
    </location>
</feature>
<sequence length="307" mass="34030">GPDFGYVHKEPLFEATASLDSFGNVEVSPPVSVAGKEYPLGRILIGSSFPAPAGRRMTGPVRDFLYAQRVQAPVELYSDWLAVGNLNEFVTFVPTSDKKQFRMLLASPAACYRLFREKQKEGQGEATMFKGKGTARGRSRGQGEAREPGPRGDASPAAWYSGTDTKRVTINKVLSNDVLAQQNQYVQRCIDWNRDILKKELGLLEEDIIDLPALFKLDKQGKAVPYFPNTVTMIVLAKDLGIPKPFGPVAGGECCLERRIRALLEPLGLCCRFLEDVASYHGSLGEVRCGTSVQRRPFAFKWWHCTP</sequence>
<dbReference type="GO" id="GO:0140794">
    <property type="term" value="F:histone arginine deiminase activity"/>
    <property type="evidence" value="ECO:0007669"/>
    <property type="project" value="TreeGrafter"/>
</dbReference>
<feature type="non-terminal residue" evidence="3">
    <location>
        <position position="1"/>
    </location>
</feature>
<evidence type="ECO:0000259" key="2">
    <source>
        <dbReference type="Pfam" id="PF03068"/>
    </source>
</evidence>
<feature type="domain" description="Protein-arginine deiminase C-terminal" evidence="2">
    <location>
        <begin position="1"/>
        <end position="304"/>
    </location>
</feature>
<proteinExistence type="predicted"/>
<dbReference type="GO" id="GO:0005737">
    <property type="term" value="C:cytoplasm"/>
    <property type="evidence" value="ECO:0007669"/>
    <property type="project" value="InterPro"/>
</dbReference>
<dbReference type="Gene3D" id="3.75.10.10">
    <property type="entry name" value="L-arginine/glycine Amidinotransferase, Chain A"/>
    <property type="match status" value="1"/>
</dbReference>
<feature type="non-terminal residue" evidence="3">
    <location>
        <position position="307"/>
    </location>
</feature>
<dbReference type="SUPFAM" id="SSF55909">
    <property type="entry name" value="Pentein"/>
    <property type="match status" value="1"/>
</dbReference>
<dbReference type="EMBL" id="VZRS01001130">
    <property type="protein sequence ID" value="NWW56413.1"/>
    <property type="molecule type" value="Genomic_DNA"/>
</dbReference>
<dbReference type="InterPro" id="IPR013530">
    <property type="entry name" value="PAD_C"/>
</dbReference>
<dbReference type="Pfam" id="PF03068">
    <property type="entry name" value="PAD"/>
    <property type="match status" value="1"/>
</dbReference>
<feature type="region of interest" description="Disordered" evidence="1">
    <location>
        <begin position="123"/>
        <end position="160"/>
    </location>
</feature>
<dbReference type="PANTHER" id="PTHR10837">
    <property type="entry name" value="PEPTIDYLARGININE DEIMINASE"/>
    <property type="match status" value="1"/>
</dbReference>